<accession>A0A2N7S5E7</accession>
<comment type="caution">
    <text evidence="2">The sequence shown here is derived from an EMBL/GenBank/DDBJ whole genome shotgun (WGS) entry which is preliminary data.</text>
</comment>
<reference evidence="2 3" key="1">
    <citation type="journal article" date="2017" name="Elife">
        <title>Extensive horizontal gene transfer in cheese-associated bacteria.</title>
        <authorList>
            <person name="Bonham K.S."/>
            <person name="Wolfe B.E."/>
            <person name="Dutton R.J."/>
        </authorList>
    </citation>
    <scope>NUCLEOTIDE SEQUENCE [LARGE SCALE GENOMIC DNA]</scope>
    <source>
        <strain evidence="2 3">JB182</strain>
    </source>
</reference>
<protein>
    <submittedName>
        <fullName evidence="2">Uncharacterized protein</fullName>
    </submittedName>
</protein>
<gene>
    <name evidence="2" type="ORF">CIK84_07390</name>
</gene>
<feature type="compositionally biased region" description="Polar residues" evidence="1">
    <location>
        <begin position="61"/>
        <end position="71"/>
    </location>
</feature>
<proteinExistence type="predicted"/>
<evidence type="ECO:0000256" key="1">
    <source>
        <dbReference type="SAM" id="MobiDB-lite"/>
    </source>
</evidence>
<dbReference type="AlphaFoldDB" id="A0A2N7S5E7"/>
<dbReference type="EMBL" id="PNQX01000001">
    <property type="protein sequence ID" value="PMQ21366.1"/>
    <property type="molecule type" value="Genomic_DNA"/>
</dbReference>
<sequence length="80" mass="8728">MLIESAQKTVEKLTELQLLTEKDALTVALIEELCNAWPKCENASQQASIARELRQLIQNLPQPEAQPSGSAQLLGDIANA</sequence>
<evidence type="ECO:0000313" key="2">
    <source>
        <dbReference type="EMBL" id="PMQ21366.1"/>
    </source>
</evidence>
<dbReference type="RefSeq" id="WP_102597956.1">
    <property type="nucleotide sequence ID" value="NZ_PNQX01000001.1"/>
</dbReference>
<feature type="region of interest" description="Disordered" evidence="1">
    <location>
        <begin position="61"/>
        <end position="80"/>
    </location>
</feature>
<organism evidence="2 3">
    <name type="scientific">Glutamicibacter arilaitensis</name>
    <dbReference type="NCBI Taxonomy" id="256701"/>
    <lineage>
        <taxon>Bacteria</taxon>
        <taxon>Bacillati</taxon>
        <taxon>Actinomycetota</taxon>
        <taxon>Actinomycetes</taxon>
        <taxon>Micrococcales</taxon>
        <taxon>Micrococcaceae</taxon>
        <taxon>Glutamicibacter</taxon>
    </lineage>
</organism>
<evidence type="ECO:0000313" key="3">
    <source>
        <dbReference type="Proteomes" id="UP000235739"/>
    </source>
</evidence>
<dbReference type="Proteomes" id="UP000235739">
    <property type="component" value="Unassembled WGS sequence"/>
</dbReference>
<name>A0A2N7S5E7_9MICC</name>